<evidence type="ECO:0000259" key="16">
    <source>
        <dbReference type="Pfam" id="PF02775"/>
    </source>
</evidence>
<evidence type="ECO:0000259" key="15">
    <source>
        <dbReference type="Pfam" id="PF00205"/>
    </source>
</evidence>
<dbReference type="Pfam" id="PF00205">
    <property type="entry name" value="TPP_enzyme_M"/>
    <property type="match status" value="1"/>
</dbReference>
<evidence type="ECO:0000313" key="19">
    <source>
        <dbReference type="Proteomes" id="UP000030700"/>
    </source>
</evidence>
<dbReference type="GO" id="GO:0009097">
    <property type="term" value="P:isoleucine biosynthetic process"/>
    <property type="evidence" value="ECO:0007669"/>
    <property type="project" value="UniProtKB-UniPathway"/>
</dbReference>
<name>A0A081BS10_9BACT</name>
<dbReference type="Proteomes" id="UP000030700">
    <property type="component" value="Unassembled WGS sequence"/>
</dbReference>
<keyword evidence="19" id="KW-1185">Reference proteome</keyword>
<dbReference type="SUPFAM" id="SSF52518">
    <property type="entry name" value="Thiamin diphosphate-binding fold (THDP-binding)"/>
    <property type="match status" value="2"/>
</dbReference>
<feature type="domain" description="Thiamine pyrophosphate enzyme central" evidence="15">
    <location>
        <begin position="195"/>
        <end position="330"/>
    </location>
</feature>
<organism evidence="18">
    <name type="scientific">Candidatus Moduliflexus flocculans</name>
    <dbReference type="NCBI Taxonomy" id="1499966"/>
    <lineage>
        <taxon>Bacteria</taxon>
        <taxon>Candidatus Moduliflexota</taxon>
        <taxon>Candidatus Moduliflexia</taxon>
        <taxon>Candidatus Moduliflexales</taxon>
        <taxon>Candidatus Moduliflexaceae</taxon>
    </lineage>
</organism>
<dbReference type="UniPathway" id="UPA00047">
    <property type="reaction ID" value="UER00055"/>
</dbReference>
<keyword evidence="12 14" id="KW-0100">Branched-chain amino acid biosynthesis</keyword>
<dbReference type="InterPro" id="IPR000399">
    <property type="entry name" value="TPP-bd_CS"/>
</dbReference>
<dbReference type="EC" id="2.2.1.6" evidence="4 14"/>
<evidence type="ECO:0000256" key="9">
    <source>
        <dbReference type="ARBA" id="ARBA00022827"/>
    </source>
</evidence>
<dbReference type="InterPro" id="IPR029035">
    <property type="entry name" value="DHS-like_NAD/FAD-binding_dom"/>
</dbReference>
<dbReference type="GO" id="GO:0003984">
    <property type="term" value="F:acetolactate synthase activity"/>
    <property type="evidence" value="ECO:0007669"/>
    <property type="project" value="UniProtKB-EC"/>
</dbReference>
<dbReference type="InterPro" id="IPR012846">
    <property type="entry name" value="Acetolactate_synth_lsu"/>
</dbReference>
<evidence type="ECO:0000313" key="18">
    <source>
        <dbReference type="EMBL" id="GAK54191.1"/>
    </source>
</evidence>
<evidence type="ECO:0000256" key="2">
    <source>
        <dbReference type="ARBA" id="ARBA00005025"/>
    </source>
</evidence>
<keyword evidence="5 14" id="KW-0028">Amino-acid biosynthesis</keyword>
<evidence type="ECO:0000256" key="6">
    <source>
        <dbReference type="ARBA" id="ARBA00022630"/>
    </source>
</evidence>
<evidence type="ECO:0000256" key="4">
    <source>
        <dbReference type="ARBA" id="ARBA00013145"/>
    </source>
</evidence>
<dbReference type="FunFam" id="3.40.50.970:FF:000016">
    <property type="entry name" value="Acetolactate synthase"/>
    <property type="match status" value="1"/>
</dbReference>
<dbReference type="FunFam" id="3.40.50.1220:FF:000008">
    <property type="entry name" value="Acetolactate synthase"/>
    <property type="match status" value="1"/>
</dbReference>
<keyword evidence="6" id="KW-0285">Flavoprotein</keyword>
<dbReference type="Gene3D" id="3.40.50.1220">
    <property type="entry name" value="TPP-binding domain"/>
    <property type="match status" value="1"/>
</dbReference>
<evidence type="ECO:0000256" key="12">
    <source>
        <dbReference type="ARBA" id="ARBA00023304"/>
    </source>
</evidence>
<keyword evidence="8 14" id="KW-0479">Metal-binding</keyword>
<keyword evidence="11 14" id="KW-0786">Thiamine pyrophosphate</keyword>
<sequence>MKITGSELVIQLLKRQGVDLIFGYPGGAIMPIYDSLYQSGIRHILTKHEQGACHAADAYARVTGRPGVVFATSGPGATNLVTGLANALLDSIPLVAITGQVTTRSIGTDAFQEADIYGVTIPVTKYNYLVKNIAQLPETFAEAFYVATIGRPGPVLIDVPKDVQFASLEYDPDAEIPIPLLKYKPETTHHYDKQLEKVVEWLRTAERPVLYVGGGCALSGASEEVRQLARQANLPTTTTLMGLGEFPGDDPLFLGMPGMHGTRYANEAIDKADLLISAGARFDDRVTGDVSKFATNAKIIHIDIDPAEHGKVVHPHLALVGNLKTVLAQLLERMNGLEFSPRAAWMEQIAAWKQQYPLTYTKSDTTIKPQYVLEQISEITKGEAIITTGVGQHQMWAAQYCCIKHPRSWVTSGGLGTMGYCTPSAIGAQLGQPKRTVICITGDGSFQMNIQELATAAYHRIPIKIFLFDNGYLGMVRQWQEFFFDRRYSETFLEAGNPDFVAIAKGYGLQALKITKPDEVVPAIRSALDTPGPVLIHCLVEKEENVYPMIPSGKSVHETIG</sequence>
<evidence type="ECO:0000256" key="5">
    <source>
        <dbReference type="ARBA" id="ARBA00022605"/>
    </source>
</evidence>
<evidence type="ECO:0000256" key="8">
    <source>
        <dbReference type="ARBA" id="ARBA00022723"/>
    </source>
</evidence>
<dbReference type="CDD" id="cd02015">
    <property type="entry name" value="TPP_AHAS"/>
    <property type="match status" value="1"/>
</dbReference>
<gene>
    <name evidence="18" type="ORF">U14_05470</name>
</gene>
<dbReference type="InterPro" id="IPR029061">
    <property type="entry name" value="THDP-binding"/>
</dbReference>
<accession>A0A081BS10</accession>
<reference evidence="18" key="1">
    <citation type="journal article" date="2015" name="PeerJ">
        <title>First genomic representation of candidate bacterial phylum KSB3 points to enhanced environmental sensing as a trigger of wastewater bulking.</title>
        <authorList>
            <person name="Sekiguchi Y."/>
            <person name="Ohashi A."/>
            <person name="Parks D.H."/>
            <person name="Yamauchi T."/>
            <person name="Tyson G.W."/>
            <person name="Hugenholtz P."/>
        </authorList>
    </citation>
    <scope>NUCLEOTIDE SEQUENCE [LARGE SCALE GENOMIC DNA]</scope>
</reference>
<evidence type="ECO:0000256" key="3">
    <source>
        <dbReference type="ARBA" id="ARBA00007812"/>
    </source>
</evidence>
<dbReference type="PANTHER" id="PTHR18968">
    <property type="entry name" value="THIAMINE PYROPHOSPHATE ENZYMES"/>
    <property type="match status" value="1"/>
</dbReference>
<dbReference type="Gene3D" id="3.40.50.970">
    <property type="match status" value="2"/>
</dbReference>
<keyword evidence="9" id="KW-0274">FAD</keyword>
<evidence type="ECO:0000256" key="1">
    <source>
        <dbReference type="ARBA" id="ARBA00004974"/>
    </source>
</evidence>
<keyword evidence="7 14" id="KW-0808">Transferase</keyword>
<proteinExistence type="inferred from homology"/>
<comment type="similarity">
    <text evidence="3 14">Belongs to the TPP enzyme family.</text>
</comment>
<dbReference type="GO" id="GO:0005948">
    <property type="term" value="C:acetolactate synthase complex"/>
    <property type="evidence" value="ECO:0007669"/>
    <property type="project" value="TreeGrafter"/>
</dbReference>
<protein>
    <recommendedName>
        <fullName evidence="4 14">Acetolactate synthase</fullName>
        <ecNumber evidence="4 14">2.2.1.6</ecNumber>
    </recommendedName>
</protein>
<comment type="cofactor">
    <cofactor evidence="14">
        <name>thiamine diphosphate</name>
        <dbReference type="ChEBI" id="CHEBI:58937"/>
    </cofactor>
    <text evidence="14">Binds 1 thiamine pyrophosphate per subunit.</text>
</comment>
<dbReference type="InterPro" id="IPR011766">
    <property type="entry name" value="TPP_enzyme_TPP-bd"/>
</dbReference>
<evidence type="ECO:0000259" key="17">
    <source>
        <dbReference type="Pfam" id="PF02776"/>
    </source>
</evidence>
<dbReference type="GO" id="GO:0000287">
    <property type="term" value="F:magnesium ion binding"/>
    <property type="evidence" value="ECO:0007669"/>
    <property type="project" value="UniProtKB-UniRule"/>
</dbReference>
<dbReference type="SUPFAM" id="SSF52467">
    <property type="entry name" value="DHS-like NAD/FAD-binding domain"/>
    <property type="match status" value="1"/>
</dbReference>
<feature type="domain" description="Thiamine pyrophosphate enzyme N-terminal TPP-binding" evidence="17">
    <location>
        <begin position="4"/>
        <end position="116"/>
    </location>
</feature>
<dbReference type="HOGENOM" id="CLU_013748_1_2_0"/>
<dbReference type="GO" id="GO:0050660">
    <property type="term" value="F:flavin adenine dinucleotide binding"/>
    <property type="evidence" value="ECO:0007669"/>
    <property type="project" value="InterPro"/>
</dbReference>
<dbReference type="AlphaFoldDB" id="A0A081BS10"/>
<comment type="cofactor">
    <cofactor evidence="14">
        <name>Mg(2+)</name>
        <dbReference type="ChEBI" id="CHEBI:18420"/>
    </cofactor>
    <text evidence="14">Binds 1 Mg(2+) ion per subunit.</text>
</comment>
<dbReference type="STRING" id="1499966.U14_05470"/>
<dbReference type="InterPro" id="IPR045229">
    <property type="entry name" value="TPP_enz"/>
</dbReference>
<evidence type="ECO:0000256" key="14">
    <source>
        <dbReference type="RuleBase" id="RU003591"/>
    </source>
</evidence>
<comment type="pathway">
    <text evidence="1 14">Amino-acid biosynthesis; L-isoleucine biosynthesis; L-isoleucine from 2-oxobutanoate: step 1/4.</text>
</comment>
<evidence type="ECO:0000256" key="7">
    <source>
        <dbReference type="ARBA" id="ARBA00022679"/>
    </source>
</evidence>
<dbReference type="InterPro" id="IPR039368">
    <property type="entry name" value="AHAS_TPP"/>
</dbReference>
<evidence type="ECO:0000256" key="10">
    <source>
        <dbReference type="ARBA" id="ARBA00022842"/>
    </source>
</evidence>
<dbReference type="NCBIfam" id="TIGR00118">
    <property type="entry name" value="acolac_lg"/>
    <property type="match status" value="1"/>
</dbReference>
<keyword evidence="10 14" id="KW-0460">Magnesium</keyword>
<dbReference type="GO" id="GO:0030976">
    <property type="term" value="F:thiamine pyrophosphate binding"/>
    <property type="evidence" value="ECO:0007669"/>
    <property type="project" value="UniProtKB-UniRule"/>
</dbReference>
<evidence type="ECO:0000256" key="11">
    <source>
        <dbReference type="ARBA" id="ARBA00023052"/>
    </source>
</evidence>
<evidence type="ECO:0000256" key="13">
    <source>
        <dbReference type="ARBA" id="ARBA00048670"/>
    </source>
</evidence>
<dbReference type="PROSITE" id="PS00187">
    <property type="entry name" value="TPP_ENZYMES"/>
    <property type="match status" value="1"/>
</dbReference>
<dbReference type="GO" id="GO:0009099">
    <property type="term" value="P:L-valine biosynthetic process"/>
    <property type="evidence" value="ECO:0007669"/>
    <property type="project" value="UniProtKB-UniPathway"/>
</dbReference>
<feature type="domain" description="Thiamine pyrophosphate enzyme TPP-binding" evidence="16">
    <location>
        <begin position="389"/>
        <end position="538"/>
    </location>
</feature>
<comment type="pathway">
    <text evidence="2 14">Amino-acid biosynthesis; L-valine biosynthesis; L-valine from pyruvate: step 1/4.</text>
</comment>
<comment type="catalytic activity">
    <reaction evidence="13 14">
        <text>2 pyruvate + H(+) = (2S)-2-acetolactate + CO2</text>
        <dbReference type="Rhea" id="RHEA:25249"/>
        <dbReference type="ChEBI" id="CHEBI:15361"/>
        <dbReference type="ChEBI" id="CHEBI:15378"/>
        <dbReference type="ChEBI" id="CHEBI:16526"/>
        <dbReference type="ChEBI" id="CHEBI:58476"/>
        <dbReference type="EC" id="2.2.1.6"/>
    </reaction>
</comment>
<dbReference type="InterPro" id="IPR012001">
    <property type="entry name" value="Thiamin_PyroP_enz_TPP-bd_dom"/>
</dbReference>
<dbReference type="Pfam" id="PF02776">
    <property type="entry name" value="TPP_enzyme_N"/>
    <property type="match status" value="1"/>
</dbReference>
<dbReference type="InterPro" id="IPR012000">
    <property type="entry name" value="Thiamin_PyroP_enz_cen_dom"/>
</dbReference>
<dbReference type="UniPathway" id="UPA00049">
    <property type="reaction ID" value="UER00059"/>
</dbReference>
<dbReference type="EMBL" id="DF820460">
    <property type="protein sequence ID" value="GAK54191.1"/>
    <property type="molecule type" value="Genomic_DNA"/>
</dbReference>
<dbReference type="CDD" id="cd07035">
    <property type="entry name" value="TPP_PYR_POX_like"/>
    <property type="match status" value="1"/>
</dbReference>
<dbReference type="Pfam" id="PF02775">
    <property type="entry name" value="TPP_enzyme_C"/>
    <property type="match status" value="1"/>
</dbReference>
<dbReference type="PANTHER" id="PTHR18968:SF13">
    <property type="entry name" value="ACETOLACTATE SYNTHASE CATALYTIC SUBUNIT, MITOCHONDRIAL"/>
    <property type="match status" value="1"/>
</dbReference>
<dbReference type="FunFam" id="3.40.50.970:FF:000007">
    <property type="entry name" value="Acetolactate synthase"/>
    <property type="match status" value="1"/>
</dbReference>